<evidence type="ECO:0000313" key="2">
    <source>
        <dbReference type="Proteomes" id="UP000076858"/>
    </source>
</evidence>
<evidence type="ECO:0000313" key="1">
    <source>
        <dbReference type="EMBL" id="KZS15631.1"/>
    </source>
</evidence>
<proteinExistence type="predicted"/>
<keyword evidence="2" id="KW-1185">Reference proteome</keyword>
<comment type="caution">
    <text evidence="1">The sequence shown here is derived from an EMBL/GenBank/DDBJ whole genome shotgun (WGS) entry which is preliminary data.</text>
</comment>
<sequence>MRLQFSLLVVVIVVYVNAAAKNSVSEAISFYPFKNYAYNEPNNAEDVRQQMLTMSFVIPAIAFPTRLTVLETLTSTSTIYCTKSVNNRCSNRRRTQRPWRSGRPSMAPNKNAGTERKDELLSFALEGGNYEEQFPILPSAVQRFETTALPTREARAADPQLFLVASKYYDPKNRDGETGFRSDDYNFDATPFNKQYAQLNNAHRQLFLQNMWTVTRKTTVFEIAIFKSTPACSTSGTIPQCPPENHLRSRWE</sequence>
<dbReference type="Proteomes" id="UP000076858">
    <property type="component" value="Unassembled WGS sequence"/>
</dbReference>
<accession>A0A0P5WMI8</accession>
<gene>
    <name evidence="1" type="ORF">APZ42_018855</name>
</gene>
<protein>
    <submittedName>
        <fullName evidence="1">Uncharacterized protein</fullName>
    </submittedName>
</protein>
<dbReference type="AlphaFoldDB" id="A0A0P5WMI8"/>
<dbReference type="EMBL" id="LRGB01000868">
    <property type="protein sequence ID" value="KZS15631.1"/>
    <property type="molecule type" value="Genomic_DNA"/>
</dbReference>
<dbReference type="OrthoDB" id="6347831at2759"/>
<name>A0A0P5WMI8_9CRUS</name>
<reference evidence="1 2" key="1">
    <citation type="submission" date="2016-03" db="EMBL/GenBank/DDBJ databases">
        <title>EvidentialGene: Evidence-directed Construction of Genes on Genomes.</title>
        <authorList>
            <person name="Gilbert D.G."/>
            <person name="Choi J.-H."/>
            <person name="Mockaitis K."/>
            <person name="Colbourne J."/>
            <person name="Pfrender M."/>
        </authorList>
    </citation>
    <scope>NUCLEOTIDE SEQUENCE [LARGE SCALE GENOMIC DNA]</scope>
    <source>
        <strain evidence="1 2">Xinb3</strain>
        <tissue evidence="1">Complete organism</tissue>
    </source>
</reference>
<organism evidence="1 2">
    <name type="scientific">Daphnia magna</name>
    <dbReference type="NCBI Taxonomy" id="35525"/>
    <lineage>
        <taxon>Eukaryota</taxon>
        <taxon>Metazoa</taxon>
        <taxon>Ecdysozoa</taxon>
        <taxon>Arthropoda</taxon>
        <taxon>Crustacea</taxon>
        <taxon>Branchiopoda</taxon>
        <taxon>Diplostraca</taxon>
        <taxon>Cladocera</taxon>
        <taxon>Anomopoda</taxon>
        <taxon>Daphniidae</taxon>
        <taxon>Daphnia</taxon>
    </lineage>
</organism>